<dbReference type="EMBL" id="JACVDA010000022">
    <property type="protein sequence ID" value="MBK1469051.1"/>
    <property type="molecule type" value="Genomic_DNA"/>
</dbReference>
<name>A0ABS1CAI1_9FIRM</name>
<dbReference type="Proteomes" id="UP000823123">
    <property type="component" value="Unassembled WGS sequence"/>
</dbReference>
<evidence type="ECO:0000313" key="2">
    <source>
        <dbReference type="Proteomes" id="UP000823123"/>
    </source>
</evidence>
<organism evidence="1 2">
    <name type="scientific">Parvimonas parva</name>
    <dbReference type="NCBI Taxonomy" id="2769485"/>
    <lineage>
        <taxon>Bacteria</taxon>
        <taxon>Bacillati</taxon>
        <taxon>Bacillota</taxon>
        <taxon>Tissierellia</taxon>
        <taxon>Tissierellales</taxon>
        <taxon>Peptoniphilaceae</taxon>
        <taxon>Parvimonas</taxon>
    </lineage>
</organism>
<comment type="caution">
    <text evidence="1">The sequence shown here is derived from an EMBL/GenBank/DDBJ whole genome shotgun (WGS) entry which is preliminary data.</text>
</comment>
<sequence length="82" mass="9566">MKFKLLVINPKNEMNNENITIENIAVRTNTRNTIKFILLNLILNIIQEKNNPKIVVIIDIIYGKNAFSKININIFLEDKNKL</sequence>
<evidence type="ECO:0000313" key="1">
    <source>
        <dbReference type="EMBL" id="MBK1469051.1"/>
    </source>
</evidence>
<proteinExistence type="predicted"/>
<keyword evidence="2" id="KW-1185">Reference proteome</keyword>
<accession>A0ABS1CAI1</accession>
<gene>
    <name evidence="1" type="ORF">IBJ83_06975</name>
</gene>
<reference evidence="1 2" key="1">
    <citation type="submission" date="2020-09" db="EMBL/GenBank/DDBJ databases">
        <title>Parvimonas S3374 sp. nov.</title>
        <authorList>
            <person name="Buhl M."/>
        </authorList>
    </citation>
    <scope>NUCLEOTIDE SEQUENCE [LARGE SCALE GENOMIC DNA]</scope>
    <source>
        <strain evidence="1 2">S3374</strain>
    </source>
</reference>
<dbReference type="RefSeq" id="WP_201275906.1">
    <property type="nucleotide sequence ID" value="NZ_JACVDA010000022.1"/>
</dbReference>
<protein>
    <submittedName>
        <fullName evidence="1">Uncharacterized protein</fullName>
    </submittedName>
</protein>